<evidence type="ECO:0000313" key="2">
    <source>
        <dbReference type="EMBL" id="CUU42173.1"/>
    </source>
</evidence>
<dbReference type="KEGG" id="bvr:BVIR_1735"/>
<dbReference type="Proteomes" id="UP000065734">
    <property type="component" value="Chromosome I"/>
</dbReference>
<dbReference type="OrthoDB" id="8456148at2"/>
<reference evidence="1" key="1">
    <citation type="journal article" date="2015" name="Genome Announc.">
        <title>Complete Genome Sequence of the Bacteriochlorophyll b-Producing Photosynthetic Bacterium Blastochloris viridis.</title>
        <authorList>
            <person name="Tsukatani Y."/>
            <person name="Hirose Y."/>
            <person name="Harada J."/>
            <person name="Misawa N."/>
            <person name="Mori K."/>
            <person name="Inoue K."/>
            <person name="Tamiaki H."/>
        </authorList>
    </citation>
    <scope>NUCLEOTIDE SEQUENCE [LARGE SCALE GENOMIC DNA]</scope>
    <source>
        <strain evidence="1">DSM 133</strain>
    </source>
</reference>
<organism evidence="2 3">
    <name type="scientific">Blastochloris viridis</name>
    <name type="common">Rhodopseudomonas viridis</name>
    <dbReference type="NCBI Taxonomy" id="1079"/>
    <lineage>
        <taxon>Bacteria</taxon>
        <taxon>Pseudomonadati</taxon>
        <taxon>Pseudomonadota</taxon>
        <taxon>Alphaproteobacteria</taxon>
        <taxon>Hyphomicrobiales</taxon>
        <taxon>Blastochloridaceae</taxon>
        <taxon>Blastochloris</taxon>
    </lineage>
</organism>
<dbReference type="EMBL" id="AP014854">
    <property type="protein sequence ID" value="BAS00605.1"/>
    <property type="molecule type" value="Genomic_DNA"/>
</dbReference>
<protein>
    <submittedName>
        <fullName evidence="2">Uncharacterized protein</fullName>
    </submittedName>
</protein>
<gene>
    <name evidence="1" type="ORF">BV133_3011</name>
    <name evidence="2" type="ORF">BVIRIDIS_11800</name>
</gene>
<evidence type="ECO:0000313" key="1">
    <source>
        <dbReference type="EMBL" id="BAS00605.1"/>
    </source>
</evidence>
<proteinExistence type="predicted"/>
<reference evidence="2" key="2">
    <citation type="submission" date="2015-11" db="EMBL/GenBank/DDBJ databases">
        <authorList>
            <person name="Zhang Y."/>
            <person name="Guo Z."/>
        </authorList>
    </citation>
    <scope>NUCLEOTIDE SEQUENCE</scope>
    <source>
        <strain evidence="2">1</strain>
    </source>
</reference>
<dbReference type="RefSeq" id="WP_055037286.1">
    <property type="nucleotide sequence ID" value="NZ_AP014854.2"/>
</dbReference>
<reference evidence="3" key="3">
    <citation type="journal article" date="2016" name="Genome Announc.">
        <title>Revised genome sequence of the purple photosynthetic bacterium Blastochloris viridis.</title>
        <authorList>
            <person name="Liu L.N."/>
            <person name="Faulkner M."/>
            <person name="Liu X."/>
            <person name="Huang F."/>
            <person name="Darby A.C."/>
            <person name="Hall N."/>
        </authorList>
    </citation>
    <scope>NUCLEOTIDE SEQUENCE [LARGE SCALE GENOMIC DNA]</scope>
    <source>
        <strain evidence="3">ATCC 19567 / DSM 133 / F</strain>
    </source>
</reference>
<name>A0A0H5BHH9_BLAVI</name>
<dbReference type="AlphaFoldDB" id="A0A0H5BHH9"/>
<evidence type="ECO:0000313" key="3">
    <source>
        <dbReference type="Proteomes" id="UP000065734"/>
    </source>
</evidence>
<keyword evidence="3" id="KW-1185">Reference proteome</keyword>
<accession>A0A0H5BHH9</accession>
<sequence length="60" mass="6705">MTDAQRREAIRRLIDKHTSKNVVDSKTARDSLIAEGIYTTSGQLRVEFGGIEKKKKKSAA</sequence>
<dbReference type="EMBL" id="LN907867">
    <property type="protein sequence ID" value="CUU42173.1"/>
    <property type="molecule type" value="Genomic_DNA"/>
</dbReference>